<proteinExistence type="predicted"/>
<feature type="compositionally biased region" description="Basic and acidic residues" evidence="1">
    <location>
        <begin position="166"/>
        <end position="175"/>
    </location>
</feature>
<evidence type="ECO:0000256" key="1">
    <source>
        <dbReference type="SAM" id="MobiDB-lite"/>
    </source>
</evidence>
<dbReference type="InParanoid" id="A0A1E7EP74"/>
<sequence>MKTIINACTKSTTMNINSNSKIKSNNSKSSQLEQSSKNMNQEAPYIAERILQTMVDWYKKGLLEEGPSNHNYIYRCNQISCWSKIQSIPKWTPEYARKIYITVHMIHQYQQTGNNTSVQTQYTITYSSVLDAYANETCKSTKIQKRTNTARALQILEKSMMEQYNKNEKEKDDQYTNKQTSGNNNIPSVRPNSL</sequence>
<dbReference type="KEGG" id="fcy:FRACYDRAFT_250765"/>
<feature type="region of interest" description="Disordered" evidence="1">
    <location>
        <begin position="166"/>
        <end position="194"/>
    </location>
</feature>
<gene>
    <name evidence="2" type="ORF">FRACYDRAFT_250765</name>
</gene>
<name>A0A1E7EP74_9STRA</name>
<dbReference type="AlphaFoldDB" id="A0A1E7EP74"/>
<evidence type="ECO:0000313" key="3">
    <source>
        <dbReference type="Proteomes" id="UP000095751"/>
    </source>
</evidence>
<dbReference type="EMBL" id="KV784384">
    <property type="protein sequence ID" value="OEU07741.1"/>
    <property type="molecule type" value="Genomic_DNA"/>
</dbReference>
<evidence type="ECO:0000313" key="2">
    <source>
        <dbReference type="EMBL" id="OEU07741.1"/>
    </source>
</evidence>
<accession>A0A1E7EP74</accession>
<dbReference type="Proteomes" id="UP000095751">
    <property type="component" value="Unassembled WGS sequence"/>
</dbReference>
<feature type="region of interest" description="Disordered" evidence="1">
    <location>
        <begin position="16"/>
        <end position="38"/>
    </location>
</feature>
<organism evidence="2 3">
    <name type="scientific">Fragilariopsis cylindrus CCMP1102</name>
    <dbReference type="NCBI Taxonomy" id="635003"/>
    <lineage>
        <taxon>Eukaryota</taxon>
        <taxon>Sar</taxon>
        <taxon>Stramenopiles</taxon>
        <taxon>Ochrophyta</taxon>
        <taxon>Bacillariophyta</taxon>
        <taxon>Bacillariophyceae</taxon>
        <taxon>Bacillariophycidae</taxon>
        <taxon>Bacillariales</taxon>
        <taxon>Bacillariaceae</taxon>
        <taxon>Fragilariopsis</taxon>
    </lineage>
</organism>
<reference evidence="2 3" key="1">
    <citation type="submission" date="2016-09" db="EMBL/GenBank/DDBJ databases">
        <title>Extensive genetic diversity and differential bi-allelic expression allows diatom success in the polar Southern Ocean.</title>
        <authorList>
            <consortium name="DOE Joint Genome Institute"/>
            <person name="Mock T."/>
            <person name="Otillar R.P."/>
            <person name="Strauss J."/>
            <person name="Dupont C."/>
            <person name="Frickenhaus S."/>
            <person name="Maumus F."/>
            <person name="Mcmullan M."/>
            <person name="Sanges R."/>
            <person name="Schmutz J."/>
            <person name="Toseland A."/>
            <person name="Valas R."/>
            <person name="Veluchamy A."/>
            <person name="Ward B.J."/>
            <person name="Allen A."/>
            <person name="Barry K."/>
            <person name="Falciatore A."/>
            <person name="Ferrante M."/>
            <person name="Fortunato A.E."/>
            <person name="Gloeckner G."/>
            <person name="Gruber A."/>
            <person name="Hipkin R."/>
            <person name="Janech M."/>
            <person name="Kroth P."/>
            <person name="Leese F."/>
            <person name="Lindquist E."/>
            <person name="Lyon B.R."/>
            <person name="Martin J."/>
            <person name="Mayer C."/>
            <person name="Parker M."/>
            <person name="Quesneville H."/>
            <person name="Raymond J."/>
            <person name="Uhlig C."/>
            <person name="Valentin K.U."/>
            <person name="Worden A.Z."/>
            <person name="Armbrust E.V."/>
            <person name="Bowler C."/>
            <person name="Green B."/>
            <person name="Moulton V."/>
            <person name="Van Oosterhout C."/>
            <person name="Grigoriev I."/>
        </authorList>
    </citation>
    <scope>NUCLEOTIDE SEQUENCE [LARGE SCALE GENOMIC DNA]</scope>
    <source>
        <strain evidence="2 3">CCMP1102</strain>
    </source>
</reference>
<feature type="compositionally biased region" description="Polar residues" evidence="1">
    <location>
        <begin position="176"/>
        <end position="194"/>
    </location>
</feature>
<keyword evidence="3" id="KW-1185">Reference proteome</keyword>
<feature type="compositionally biased region" description="Low complexity" evidence="1">
    <location>
        <begin position="16"/>
        <end position="30"/>
    </location>
</feature>
<protein>
    <submittedName>
        <fullName evidence="2">Uncharacterized protein</fullName>
    </submittedName>
</protein>